<dbReference type="GeneID" id="39595467"/>
<dbReference type="AlphaFoldDB" id="A0A443HYN9"/>
<dbReference type="STRING" id="264951.A0A443HYN9"/>
<dbReference type="InterPro" id="IPR002575">
    <property type="entry name" value="Aminoglycoside_PTrfase"/>
</dbReference>
<evidence type="ECO:0000313" key="3">
    <source>
        <dbReference type="Proteomes" id="UP000283841"/>
    </source>
</evidence>
<dbReference type="Proteomes" id="UP000283841">
    <property type="component" value="Unassembled WGS sequence"/>
</dbReference>
<evidence type="ECO:0000313" key="2">
    <source>
        <dbReference type="EMBL" id="RWQ96967.1"/>
    </source>
</evidence>
<keyword evidence="2" id="KW-0418">Kinase</keyword>
<dbReference type="PANTHER" id="PTHR21310:SF58">
    <property type="entry name" value="AMINOGLYCOSIDE PHOSPHOTRANSFERASE DOMAIN-CONTAINING PROTEIN"/>
    <property type="match status" value="1"/>
</dbReference>
<dbReference type="RefSeq" id="XP_028486612.1">
    <property type="nucleotide sequence ID" value="XM_028626190.1"/>
</dbReference>
<name>A0A443HYN9_BYSSP</name>
<sequence length="280" mass="31857">MIACILGRITSFILQVRLLIGKKVFGSLGPTLVKISRDRVIKGPCQLAELEALNYVAKSTSIPVPKVYATYDQLEGLYIEMEYIKGTSLETAWIGGVLSPAQKKAIVKELAGFVEQLRRLKPPHEGIVASAELRGVLDYRVGTSLFGPFHDHEEFHSFLRGHIPLENCSQVYGEAVSRCHSRQYRSCFSHSDLVPRNIIVRDGKIVALVDWAFAGWYPEYWEYTKAHYGLLNMPDWYEELRSVVARYDDELAAERALWEQFNEPGMAQQWVNNFATSKRV</sequence>
<accession>A0A443HYN9</accession>
<dbReference type="GO" id="GO:0016301">
    <property type="term" value="F:kinase activity"/>
    <property type="evidence" value="ECO:0007669"/>
    <property type="project" value="UniProtKB-KW"/>
</dbReference>
<dbReference type="InterPro" id="IPR011009">
    <property type="entry name" value="Kinase-like_dom_sf"/>
</dbReference>
<dbReference type="SUPFAM" id="SSF56112">
    <property type="entry name" value="Protein kinase-like (PK-like)"/>
    <property type="match status" value="1"/>
</dbReference>
<proteinExistence type="predicted"/>
<dbReference type="VEuPathDB" id="FungiDB:C8Q69DRAFT_211185"/>
<dbReference type="PANTHER" id="PTHR21310">
    <property type="entry name" value="AMINOGLYCOSIDE PHOSPHOTRANSFERASE-RELATED-RELATED"/>
    <property type="match status" value="1"/>
</dbReference>
<keyword evidence="3" id="KW-1185">Reference proteome</keyword>
<dbReference type="Gene3D" id="3.90.1200.10">
    <property type="match status" value="1"/>
</dbReference>
<evidence type="ECO:0000259" key="1">
    <source>
        <dbReference type="Pfam" id="PF01636"/>
    </source>
</evidence>
<comment type="caution">
    <text evidence="2">The sequence shown here is derived from an EMBL/GenBank/DDBJ whole genome shotgun (WGS) entry which is preliminary data.</text>
</comment>
<dbReference type="Pfam" id="PF01636">
    <property type="entry name" value="APH"/>
    <property type="match status" value="1"/>
</dbReference>
<gene>
    <name evidence="2" type="ORF">C8Q69DRAFT_211185</name>
</gene>
<organism evidence="2 3">
    <name type="scientific">Byssochlamys spectabilis</name>
    <name type="common">Paecilomyces variotii</name>
    <dbReference type="NCBI Taxonomy" id="264951"/>
    <lineage>
        <taxon>Eukaryota</taxon>
        <taxon>Fungi</taxon>
        <taxon>Dikarya</taxon>
        <taxon>Ascomycota</taxon>
        <taxon>Pezizomycotina</taxon>
        <taxon>Eurotiomycetes</taxon>
        <taxon>Eurotiomycetidae</taxon>
        <taxon>Eurotiales</taxon>
        <taxon>Thermoascaceae</taxon>
        <taxon>Paecilomyces</taxon>
    </lineage>
</organism>
<dbReference type="EMBL" id="RCNU01000003">
    <property type="protein sequence ID" value="RWQ96967.1"/>
    <property type="molecule type" value="Genomic_DNA"/>
</dbReference>
<dbReference type="InterPro" id="IPR051678">
    <property type="entry name" value="AGP_Transferase"/>
</dbReference>
<feature type="domain" description="Aminoglycoside phosphotransferase" evidence="1">
    <location>
        <begin position="47"/>
        <end position="251"/>
    </location>
</feature>
<keyword evidence="2" id="KW-0808">Transferase</keyword>
<protein>
    <submittedName>
        <fullName evidence="2">Kinase-like domain-containing protein</fullName>
    </submittedName>
</protein>
<dbReference type="CDD" id="cd05120">
    <property type="entry name" value="APH_ChoK_like"/>
    <property type="match status" value="1"/>
</dbReference>
<reference evidence="2 3" key="1">
    <citation type="journal article" date="2018" name="Front. Microbiol.">
        <title>Genomic and genetic insights into a cosmopolitan fungus, Paecilomyces variotii (Eurotiales).</title>
        <authorList>
            <person name="Urquhart A.S."/>
            <person name="Mondo S.J."/>
            <person name="Makela M.R."/>
            <person name="Hane J.K."/>
            <person name="Wiebenga A."/>
            <person name="He G."/>
            <person name="Mihaltcheva S."/>
            <person name="Pangilinan J."/>
            <person name="Lipzen A."/>
            <person name="Barry K."/>
            <person name="de Vries R.P."/>
            <person name="Grigoriev I.V."/>
            <person name="Idnurm A."/>
        </authorList>
    </citation>
    <scope>NUCLEOTIDE SEQUENCE [LARGE SCALE GENOMIC DNA]</scope>
    <source>
        <strain evidence="2 3">CBS 101075</strain>
    </source>
</reference>